<gene>
    <name evidence="2" type="ORF">IT775_06365</name>
</gene>
<keyword evidence="3" id="KW-1185">Reference proteome</keyword>
<dbReference type="Pfam" id="PF14355">
    <property type="entry name" value="Abi_C"/>
    <property type="match status" value="1"/>
</dbReference>
<sequence length="270" mass="31024">MTPHPGKRLTKVDIRKLDDAFDMHGGYVLDFSDATMAEWFEIELGLDLEQEKYRRIGGSKAKRLREFILIEPPALVGRVLRALWKYRVEESECAKGDPEEEKRVERRLFEFIQKLEGDDSAAATDAFETYEKCETLSELVDGIRRDLDAGRHAAGLDRLHLYCMKRFAYLLQSRGGDYLRDDPLHSRAGKYIKLLAQDVELTEMILNMLRSNIKIFERFNGVRNDRSLAHDNVLLAEAEARYIFESVAAALRFFKSVDGLHFGEGEVVTS</sequence>
<dbReference type="EMBL" id="JADMKU010000004">
    <property type="protein sequence ID" value="MBR9650742.1"/>
    <property type="molecule type" value="Genomic_DNA"/>
</dbReference>
<dbReference type="InterPro" id="IPR026001">
    <property type="entry name" value="Abi-like_C"/>
</dbReference>
<feature type="domain" description="Abortive infection protein-like C-terminal" evidence="1">
    <location>
        <begin position="191"/>
        <end position="253"/>
    </location>
</feature>
<protein>
    <submittedName>
        <fullName evidence="2">Abortive infection family protein</fullName>
    </submittedName>
</protein>
<dbReference type="RefSeq" id="WP_212700257.1">
    <property type="nucleotide sequence ID" value="NZ_JADMKU010000004.1"/>
</dbReference>
<organism evidence="2 3">
    <name type="scientific">Thalassovita aquimarina</name>
    <dbReference type="NCBI Taxonomy" id="2785917"/>
    <lineage>
        <taxon>Bacteria</taxon>
        <taxon>Pseudomonadati</taxon>
        <taxon>Pseudomonadota</taxon>
        <taxon>Alphaproteobacteria</taxon>
        <taxon>Rhodobacterales</taxon>
        <taxon>Roseobacteraceae</taxon>
        <taxon>Thalassovita</taxon>
    </lineage>
</organism>
<proteinExistence type="predicted"/>
<reference evidence="2 3" key="1">
    <citation type="journal article" date="2021" name="Arch. Microbiol.">
        <title>Thalassobius aquimarinus sp. nov., isolated from the Sea of Japan seashore.</title>
        <authorList>
            <person name="Kurilenko V.V."/>
            <person name="Romanenko L.A."/>
            <person name="Chernysheva N.Y."/>
            <person name="Velansky P.V."/>
            <person name="Tekutyeva L.A."/>
            <person name="Isaeva M.P."/>
            <person name="Mikhailov V.V."/>
        </authorList>
    </citation>
    <scope>NUCLEOTIDE SEQUENCE [LARGE SCALE GENOMIC DNA]</scope>
    <source>
        <strain evidence="2 3">KMM 8518</strain>
    </source>
</reference>
<evidence type="ECO:0000259" key="1">
    <source>
        <dbReference type="Pfam" id="PF14355"/>
    </source>
</evidence>
<dbReference type="Proteomes" id="UP001195941">
    <property type="component" value="Unassembled WGS sequence"/>
</dbReference>
<accession>A0ABS5HP55</accession>
<evidence type="ECO:0000313" key="2">
    <source>
        <dbReference type="EMBL" id="MBR9650742.1"/>
    </source>
</evidence>
<evidence type="ECO:0000313" key="3">
    <source>
        <dbReference type="Proteomes" id="UP001195941"/>
    </source>
</evidence>
<name>A0ABS5HP55_9RHOB</name>
<comment type="caution">
    <text evidence="2">The sequence shown here is derived from an EMBL/GenBank/DDBJ whole genome shotgun (WGS) entry which is preliminary data.</text>
</comment>